<evidence type="ECO:0000313" key="12">
    <source>
        <dbReference type="EMBL" id="VDP57930.1"/>
    </source>
</evidence>
<keyword evidence="4" id="KW-0210">Decarboxylase</keyword>
<protein>
    <recommendedName>
        <fullName evidence="8">Aromatic-L-amino-acid decarboxylase</fullName>
        <ecNumber evidence="7">4.1.1.28</ecNumber>
    </recommendedName>
    <alternativeName>
        <fullName evidence="9">DOPA decarboxylase</fullName>
    </alternativeName>
</protein>
<dbReference type="GO" id="GO:0006520">
    <property type="term" value="P:amino acid metabolic process"/>
    <property type="evidence" value="ECO:0007669"/>
    <property type="project" value="InterPro"/>
</dbReference>
<reference evidence="12 13" key="2">
    <citation type="submission" date="2018-11" db="EMBL/GenBank/DDBJ databases">
        <authorList>
            <consortium name="Pathogen Informatics"/>
        </authorList>
    </citation>
    <scope>NUCLEOTIDE SEQUENCE [LARGE SCALE GENOMIC DNA]</scope>
    <source>
        <strain evidence="12">Dakar</strain>
        <strain evidence="13">Dakar, Senegal</strain>
    </source>
</reference>
<name>A0A183KIT4_9TREM</name>
<dbReference type="SUPFAM" id="SSF53383">
    <property type="entry name" value="PLP-dependent transferases"/>
    <property type="match status" value="1"/>
</dbReference>
<dbReference type="PANTHER" id="PTHR11999">
    <property type="entry name" value="GROUP II PYRIDOXAL-5-PHOSPHATE DECARBOXYLASE"/>
    <property type="match status" value="1"/>
</dbReference>
<dbReference type="GO" id="GO:0030170">
    <property type="term" value="F:pyridoxal phosphate binding"/>
    <property type="evidence" value="ECO:0007669"/>
    <property type="project" value="InterPro"/>
</dbReference>
<dbReference type="InterPro" id="IPR015421">
    <property type="entry name" value="PyrdxlP-dep_Trfase_major"/>
</dbReference>
<dbReference type="PRINTS" id="PR00800">
    <property type="entry name" value="YHDCRBOXLASE"/>
</dbReference>
<dbReference type="FunFam" id="1.20.1340.10:FF:000001">
    <property type="entry name" value="Histidine decarboxylase"/>
    <property type="match status" value="1"/>
</dbReference>
<evidence type="ECO:0000256" key="8">
    <source>
        <dbReference type="ARBA" id="ARBA00040968"/>
    </source>
</evidence>
<keyword evidence="13" id="KW-1185">Reference proteome</keyword>
<keyword evidence="6 10" id="KW-0456">Lyase</keyword>
<dbReference type="Gene3D" id="3.40.640.10">
    <property type="entry name" value="Type I PLP-dependent aspartate aminotransferase-like (Major domain)"/>
    <property type="match status" value="1"/>
</dbReference>
<sequence>MFFSCKYAALALPIRAFTSASDPPCSSMMLSKYVKVFTYSKSSPSIVTGLLHAVLYRTILLFPLYIFLNHNEFRQYGTKMIQYVADYLETIDKRKVFPKIHPGYLTKLIPNEAPNESESWEDIMKDVEKLIMPGVTHWQHPHFHAYFPCGCSYTSICADILADGISSIGFTWVSNPACTELEVVMIDWMAKTLGLPEHFLFGENTGGVIQVRNK</sequence>
<organism evidence="14">
    <name type="scientific">Schistosoma curassoni</name>
    <dbReference type="NCBI Taxonomy" id="6186"/>
    <lineage>
        <taxon>Eukaryota</taxon>
        <taxon>Metazoa</taxon>
        <taxon>Spiralia</taxon>
        <taxon>Lophotrochozoa</taxon>
        <taxon>Platyhelminthes</taxon>
        <taxon>Trematoda</taxon>
        <taxon>Digenea</taxon>
        <taxon>Strigeidida</taxon>
        <taxon>Schistosomatoidea</taxon>
        <taxon>Schistosomatidae</taxon>
        <taxon>Schistosoma</taxon>
    </lineage>
</organism>
<evidence type="ECO:0000313" key="13">
    <source>
        <dbReference type="Proteomes" id="UP000279833"/>
    </source>
</evidence>
<evidence type="ECO:0000256" key="11">
    <source>
        <dbReference type="SAM" id="Phobius"/>
    </source>
</evidence>
<evidence type="ECO:0000256" key="5">
    <source>
        <dbReference type="ARBA" id="ARBA00022898"/>
    </source>
</evidence>
<dbReference type="GO" id="GO:0004058">
    <property type="term" value="F:aromatic-L-amino-acid decarboxylase activity"/>
    <property type="evidence" value="ECO:0007669"/>
    <property type="project" value="UniProtKB-EC"/>
</dbReference>
<dbReference type="Proteomes" id="UP000279833">
    <property type="component" value="Unassembled WGS sequence"/>
</dbReference>
<evidence type="ECO:0000256" key="2">
    <source>
        <dbReference type="ARBA" id="ARBA00011738"/>
    </source>
</evidence>
<accession>A0A183KIT4</accession>
<keyword evidence="3" id="KW-0127">Catecholamine biosynthesis</keyword>
<dbReference type="Pfam" id="PF00282">
    <property type="entry name" value="Pyridoxal_deC"/>
    <property type="match status" value="1"/>
</dbReference>
<gene>
    <name evidence="12" type="ORF">SCUD_LOCUS14940</name>
</gene>
<dbReference type="AlphaFoldDB" id="A0A183KIT4"/>
<feature type="transmembrane region" description="Helical" evidence="11">
    <location>
        <begin position="45"/>
        <end position="68"/>
    </location>
</feature>
<evidence type="ECO:0000256" key="9">
    <source>
        <dbReference type="ARBA" id="ARBA00041275"/>
    </source>
</evidence>
<evidence type="ECO:0000256" key="3">
    <source>
        <dbReference type="ARBA" id="ARBA00022584"/>
    </source>
</evidence>
<keyword evidence="11" id="KW-0812">Transmembrane</keyword>
<reference evidence="14" key="1">
    <citation type="submission" date="2016-06" db="UniProtKB">
        <authorList>
            <consortium name="WormBaseParasite"/>
        </authorList>
    </citation>
    <scope>IDENTIFICATION</scope>
</reference>
<proteinExistence type="inferred from homology"/>
<dbReference type="GO" id="GO:0005737">
    <property type="term" value="C:cytoplasm"/>
    <property type="evidence" value="ECO:0007669"/>
    <property type="project" value="TreeGrafter"/>
</dbReference>
<dbReference type="EC" id="4.1.1.28" evidence="7"/>
<dbReference type="InterPro" id="IPR010977">
    <property type="entry name" value="Aromatic_deC"/>
</dbReference>
<keyword evidence="11" id="KW-0472">Membrane</keyword>
<evidence type="ECO:0000256" key="6">
    <source>
        <dbReference type="ARBA" id="ARBA00023239"/>
    </source>
</evidence>
<comment type="subunit">
    <text evidence="2">Homodimer.</text>
</comment>
<comment type="similarity">
    <text evidence="10">Belongs to the group II decarboxylase family.</text>
</comment>
<evidence type="ECO:0000256" key="7">
    <source>
        <dbReference type="ARBA" id="ARBA00038886"/>
    </source>
</evidence>
<dbReference type="InterPro" id="IPR002129">
    <property type="entry name" value="PyrdxlP-dep_de-COase"/>
</dbReference>
<dbReference type="InterPro" id="IPR015424">
    <property type="entry name" value="PyrdxlP-dep_Trfase"/>
</dbReference>
<keyword evidence="5 10" id="KW-0663">Pyridoxal phosphate</keyword>
<dbReference type="PANTHER" id="PTHR11999:SF167">
    <property type="entry name" value="AROMATIC-L-AMINO-ACID DECARBOXYLASE"/>
    <property type="match status" value="1"/>
</dbReference>
<evidence type="ECO:0000313" key="14">
    <source>
        <dbReference type="WBParaSite" id="SCUD_0001494301-mRNA-1"/>
    </source>
</evidence>
<dbReference type="STRING" id="6186.A0A183KIT4"/>
<evidence type="ECO:0000256" key="4">
    <source>
        <dbReference type="ARBA" id="ARBA00022793"/>
    </source>
</evidence>
<dbReference type="Gene3D" id="1.20.1340.10">
    <property type="entry name" value="dopa decarboxylase, N-terminal domain"/>
    <property type="match status" value="1"/>
</dbReference>
<dbReference type="GO" id="GO:0019752">
    <property type="term" value="P:carboxylic acid metabolic process"/>
    <property type="evidence" value="ECO:0007669"/>
    <property type="project" value="InterPro"/>
</dbReference>
<keyword evidence="11" id="KW-1133">Transmembrane helix</keyword>
<dbReference type="EMBL" id="UZAK01037153">
    <property type="protein sequence ID" value="VDP57930.1"/>
    <property type="molecule type" value="Genomic_DNA"/>
</dbReference>
<dbReference type="GO" id="GO:0042423">
    <property type="term" value="P:catecholamine biosynthetic process"/>
    <property type="evidence" value="ECO:0007669"/>
    <property type="project" value="UniProtKB-KW"/>
</dbReference>
<evidence type="ECO:0000256" key="1">
    <source>
        <dbReference type="ARBA" id="ARBA00001933"/>
    </source>
</evidence>
<dbReference type="GO" id="GO:0042427">
    <property type="term" value="P:serotonin biosynthetic process"/>
    <property type="evidence" value="ECO:0007669"/>
    <property type="project" value="TreeGrafter"/>
</dbReference>
<dbReference type="WBParaSite" id="SCUD_0001494301-mRNA-1">
    <property type="protein sequence ID" value="SCUD_0001494301-mRNA-1"/>
    <property type="gene ID" value="SCUD_0001494301"/>
</dbReference>
<comment type="cofactor">
    <cofactor evidence="1 10">
        <name>pyridoxal 5'-phosphate</name>
        <dbReference type="ChEBI" id="CHEBI:597326"/>
    </cofactor>
</comment>
<evidence type="ECO:0000256" key="10">
    <source>
        <dbReference type="RuleBase" id="RU000382"/>
    </source>
</evidence>